<organism evidence="2">
    <name type="scientific">Klosneuvirus KNV1</name>
    <dbReference type="NCBI Taxonomy" id="1977640"/>
    <lineage>
        <taxon>Viruses</taxon>
        <taxon>Varidnaviria</taxon>
        <taxon>Bamfordvirae</taxon>
        <taxon>Nucleocytoviricota</taxon>
        <taxon>Megaviricetes</taxon>
        <taxon>Imitervirales</taxon>
        <taxon>Mimiviridae</taxon>
        <taxon>Klosneuvirinae</taxon>
        <taxon>Klosneuvirus</taxon>
    </lineage>
</organism>
<dbReference type="InterPro" id="IPR021122">
    <property type="entry name" value="RNA_ligase_dom_REL/Rnl2"/>
</dbReference>
<accession>A0A1V0SK26</accession>
<reference evidence="2" key="1">
    <citation type="journal article" date="2017" name="Science">
        <title>Giant viruses with an expanded complement of translation system components.</title>
        <authorList>
            <person name="Schulz F."/>
            <person name="Yutin N."/>
            <person name="Ivanova N.N."/>
            <person name="Ortega D.R."/>
            <person name="Lee T.K."/>
            <person name="Vierheilig J."/>
            <person name="Daims H."/>
            <person name="Horn M."/>
            <person name="Wagner M."/>
            <person name="Jensen G.J."/>
            <person name="Kyrpides N.C."/>
            <person name="Koonin E.V."/>
            <person name="Woyke T."/>
        </authorList>
    </citation>
    <scope>NUCLEOTIDE SEQUENCE</scope>
    <source>
        <strain evidence="2">KNV1</strain>
    </source>
</reference>
<dbReference type="GO" id="GO:0016874">
    <property type="term" value="F:ligase activity"/>
    <property type="evidence" value="ECO:0007669"/>
    <property type="project" value="UniProtKB-KW"/>
</dbReference>
<keyword evidence="2" id="KW-0436">Ligase</keyword>
<gene>
    <name evidence="2" type="ORF">Klosneuvirus_3_156</name>
</gene>
<evidence type="ECO:0000259" key="1">
    <source>
        <dbReference type="Pfam" id="PF09414"/>
    </source>
</evidence>
<name>A0A1V0SK26_9VIRU</name>
<dbReference type="Pfam" id="PF09414">
    <property type="entry name" value="RNA_ligase"/>
    <property type="match status" value="1"/>
</dbReference>
<sequence>MSTLARVVIVTGIKPIEGADRIELAEILGWQVVVKKGEHNVGEKCIYVNIGVKLDKENKHFAFLEGKRIKTQKIRKAISQGIIFPMSILSDFGMDPATCNEGDDLTALLKAEKWVPDEELSTYDTSDPDKTRLPFPQMIPKTDEDRVQNVVAQLIKLVGLLIVITQKFDGTSTTFAFIGNVFMICGRNFWLLKETISSKHYFEIAQRYGLEEKMKKLGRNLAIQGEIIGPKINGNRHNVIENEFYVFNIYDVDAQQYLTWDEIKAIAIELGLKTVACVYQGPMKEEWLDSKNLLQLADEQTYSKGVIAEGIVIKTDSRTYPSRFSCKAISNKYILKYDL</sequence>
<proteinExistence type="predicted"/>
<dbReference type="Gene3D" id="3.30.470.30">
    <property type="entry name" value="DNA ligase/mRNA capping enzyme"/>
    <property type="match status" value="1"/>
</dbReference>
<evidence type="ECO:0000313" key="2">
    <source>
        <dbReference type="EMBL" id="ARF12021.1"/>
    </source>
</evidence>
<feature type="domain" description="RNA ligase" evidence="1">
    <location>
        <begin position="162"/>
        <end position="328"/>
    </location>
</feature>
<protein>
    <submittedName>
        <fullName evidence="2">RNA ligase</fullName>
    </submittedName>
</protein>
<dbReference type="EMBL" id="KY684110">
    <property type="protein sequence ID" value="ARF12021.1"/>
    <property type="molecule type" value="Genomic_DNA"/>
</dbReference>
<dbReference type="Pfam" id="PF21189">
    <property type="entry name" value="PHA02142"/>
    <property type="match status" value="1"/>
</dbReference>
<dbReference type="SUPFAM" id="SSF56091">
    <property type="entry name" value="DNA ligase/mRNA capping enzyme, catalytic domain"/>
    <property type="match status" value="1"/>
</dbReference>